<keyword evidence="2 10" id="KW-0575">Peroxidase</keyword>
<gene>
    <name evidence="10" type="ORF">HEB94_002869</name>
</gene>
<feature type="domain" description="Dyp-type peroxidase N-terminal" evidence="8">
    <location>
        <begin position="21"/>
        <end position="149"/>
    </location>
</feature>
<sequence length="371" mass="39439">MTTPVSPSVTLAPSAAPAESQPVLAPPAGAAIFLVVTIDPGAEDDVRDLLSDVSGLQRSVGFRIPAGGLTCVVGIGSDAWDRLVSGPRPAELHPLPEIRGDRHVAVSTPGDLLFHIRSTELDLCFELETQIMNRLASSVTVCDEVQGFRYFDERDLLGFVDGTENPTGHAAFDAVTIGADPEFAGGSYVIVQKYLHDMATWNALPVEAQERVIGRSKLADIEMPDDVKPANSHVALSTIVDPDGTERQIVRDNMAFGAPGRGEFGTYFIGYASTPSVTERMLVRMFVGEPPGNHDRILDFSTAVTGNLFFVPTADFLDDLADLPAPMTATDATPSTAEATPSVPDGTNATANPDVPDGSLRIGSLRRSTPR</sequence>
<protein>
    <submittedName>
        <fullName evidence="10">Iron-dependent peroxidase</fullName>
    </submittedName>
</protein>
<organism evidence="10 11">
    <name type="scientific">Actinopolymorpha pittospori</name>
    <dbReference type="NCBI Taxonomy" id="648752"/>
    <lineage>
        <taxon>Bacteria</taxon>
        <taxon>Bacillati</taxon>
        <taxon>Actinomycetota</taxon>
        <taxon>Actinomycetes</taxon>
        <taxon>Propionibacteriales</taxon>
        <taxon>Actinopolymorphaceae</taxon>
        <taxon>Actinopolymorpha</taxon>
    </lineage>
</organism>
<accession>A0A927MSE0</accession>
<keyword evidence="3" id="KW-0479">Metal-binding</keyword>
<dbReference type="PROSITE" id="PS51404">
    <property type="entry name" value="DYP_PEROXIDASE"/>
    <property type="match status" value="1"/>
</dbReference>
<keyword evidence="4" id="KW-0560">Oxidoreductase</keyword>
<evidence type="ECO:0000313" key="11">
    <source>
        <dbReference type="Proteomes" id="UP000638648"/>
    </source>
</evidence>
<feature type="compositionally biased region" description="Polar residues" evidence="7">
    <location>
        <begin position="1"/>
        <end position="11"/>
    </location>
</feature>
<dbReference type="InterPro" id="IPR011008">
    <property type="entry name" value="Dimeric_a/b-barrel"/>
</dbReference>
<feature type="region of interest" description="Disordered" evidence="7">
    <location>
        <begin position="328"/>
        <end position="371"/>
    </location>
</feature>
<dbReference type="NCBIfam" id="TIGR01413">
    <property type="entry name" value="Dyp_perox_fam"/>
    <property type="match status" value="1"/>
</dbReference>
<name>A0A927MSE0_9ACTN</name>
<comment type="caution">
    <text evidence="10">The sequence shown here is derived from an EMBL/GenBank/DDBJ whole genome shotgun (WGS) entry which is preliminary data.</text>
</comment>
<evidence type="ECO:0000256" key="3">
    <source>
        <dbReference type="ARBA" id="ARBA00022723"/>
    </source>
</evidence>
<dbReference type="Proteomes" id="UP000638648">
    <property type="component" value="Unassembled WGS sequence"/>
</dbReference>
<dbReference type="AlphaFoldDB" id="A0A927MSE0"/>
<dbReference type="InterPro" id="IPR048327">
    <property type="entry name" value="Dyp_perox_N"/>
</dbReference>
<comment type="similarity">
    <text evidence="6">Belongs to the DyP-type peroxidase family.</text>
</comment>
<dbReference type="PANTHER" id="PTHR30521">
    <property type="entry name" value="DEFERROCHELATASE/PEROXIDASE"/>
    <property type="match status" value="1"/>
</dbReference>
<keyword evidence="11" id="KW-1185">Reference proteome</keyword>
<feature type="domain" description="Dyp-type peroxidase C-terminal" evidence="9">
    <location>
        <begin position="152"/>
        <end position="315"/>
    </location>
</feature>
<evidence type="ECO:0000256" key="1">
    <source>
        <dbReference type="ARBA" id="ARBA00001970"/>
    </source>
</evidence>
<evidence type="ECO:0000259" key="8">
    <source>
        <dbReference type="Pfam" id="PF04261"/>
    </source>
</evidence>
<comment type="cofactor">
    <cofactor evidence="1">
        <name>heme b</name>
        <dbReference type="ChEBI" id="CHEBI:60344"/>
    </cofactor>
</comment>
<evidence type="ECO:0000256" key="4">
    <source>
        <dbReference type="ARBA" id="ARBA00023002"/>
    </source>
</evidence>
<feature type="compositionally biased region" description="Polar residues" evidence="7">
    <location>
        <begin position="330"/>
        <end position="351"/>
    </location>
</feature>
<evidence type="ECO:0000256" key="7">
    <source>
        <dbReference type="SAM" id="MobiDB-lite"/>
    </source>
</evidence>
<dbReference type="InterPro" id="IPR048328">
    <property type="entry name" value="Dyp_perox_C"/>
</dbReference>
<dbReference type="Pfam" id="PF04261">
    <property type="entry name" value="Dyp_perox_N"/>
    <property type="match status" value="1"/>
</dbReference>
<dbReference type="SUPFAM" id="SSF54909">
    <property type="entry name" value="Dimeric alpha+beta barrel"/>
    <property type="match status" value="1"/>
</dbReference>
<feature type="region of interest" description="Disordered" evidence="7">
    <location>
        <begin position="1"/>
        <end position="20"/>
    </location>
</feature>
<evidence type="ECO:0000256" key="6">
    <source>
        <dbReference type="ARBA" id="ARBA00025737"/>
    </source>
</evidence>
<evidence type="ECO:0000256" key="5">
    <source>
        <dbReference type="ARBA" id="ARBA00023004"/>
    </source>
</evidence>
<dbReference type="GO" id="GO:0020037">
    <property type="term" value="F:heme binding"/>
    <property type="evidence" value="ECO:0007669"/>
    <property type="project" value="InterPro"/>
</dbReference>
<dbReference type="GO" id="GO:0004601">
    <property type="term" value="F:peroxidase activity"/>
    <property type="evidence" value="ECO:0007669"/>
    <property type="project" value="UniProtKB-KW"/>
</dbReference>
<dbReference type="EMBL" id="JADBEM010000001">
    <property type="protein sequence ID" value="MBE1606021.1"/>
    <property type="molecule type" value="Genomic_DNA"/>
</dbReference>
<evidence type="ECO:0000313" key="10">
    <source>
        <dbReference type="EMBL" id="MBE1606021.1"/>
    </source>
</evidence>
<reference evidence="10" key="1">
    <citation type="submission" date="2020-10" db="EMBL/GenBank/DDBJ databases">
        <title>Sequencing the genomes of 1000 actinobacteria strains.</title>
        <authorList>
            <person name="Klenk H.-P."/>
        </authorList>
    </citation>
    <scope>NUCLEOTIDE SEQUENCE</scope>
    <source>
        <strain evidence="10">DSM 45354</strain>
    </source>
</reference>
<keyword evidence="5" id="KW-0408">Iron</keyword>
<evidence type="ECO:0000256" key="2">
    <source>
        <dbReference type="ARBA" id="ARBA00022559"/>
    </source>
</evidence>
<dbReference type="GO" id="GO:0046872">
    <property type="term" value="F:metal ion binding"/>
    <property type="evidence" value="ECO:0007669"/>
    <property type="project" value="UniProtKB-KW"/>
</dbReference>
<dbReference type="InterPro" id="IPR006314">
    <property type="entry name" value="Dyp_peroxidase"/>
</dbReference>
<dbReference type="PANTHER" id="PTHR30521:SF0">
    <property type="entry name" value="DYP-TYPE PEROXIDASE FAMILY PROTEIN"/>
    <property type="match status" value="1"/>
</dbReference>
<dbReference type="RefSeq" id="WP_192750223.1">
    <property type="nucleotide sequence ID" value="NZ_BAABJL010000025.1"/>
</dbReference>
<dbReference type="GO" id="GO:0005829">
    <property type="term" value="C:cytosol"/>
    <property type="evidence" value="ECO:0007669"/>
    <property type="project" value="TreeGrafter"/>
</dbReference>
<proteinExistence type="inferred from homology"/>
<evidence type="ECO:0000259" key="9">
    <source>
        <dbReference type="Pfam" id="PF20628"/>
    </source>
</evidence>
<dbReference type="Pfam" id="PF20628">
    <property type="entry name" value="Dyp_perox_C"/>
    <property type="match status" value="1"/>
</dbReference>